<evidence type="ECO:0000259" key="5">
    <source>
        <dbReference type="PROSITE" id="PS50865"/>
    </source>
</evidence>
<dbReference type="SUPFAM" id="SSF144232">
    <property type="entry name" value="HIT/MYND zinc finger-like"/>
    <property type="match status" value="1"/>
</dbReference>
<dbReference type="OrthoDB" id="3169036at2759"/>
<dbReference type="OMA" id="VKCNKDK"/>
<dbReference type="Pfam" id="PF01753">
    <property type="entry name" value="zf-MYND"/>
    <property type="match status" value="1"/>
</dbReference>
<dbReference type="CDD" id="cd14278">
    <property type="entry name" value="UBA_NAC_like"/>
    <property type="match status" value="1"/>
</dbReference>
<dbReference type="EMBL" id="KB201890">
    <property type="protein sequence ID" value="ESO93989.1"/>
    <property type="molecule type" value="Genomic_DNA"/>
</dbReference>
<dbReference type="Gene3D" id="6.10.140.2220">
    <property type="match status" value="1"/>
</dbReference>
<dbReference type="AlphaFoldDB" id="V4BY08"/>
<protein>
    <recommendedName>
        <fullName evidence="5">MYND-type domain-containing protein</fullName>
    </recommendedName>
</protein>
<dbReference type="Gene3D" id="1.10.8.10">
    <property type="entry name" value="DNA helicase RuvA subunit, C-terminal domain"/>
    <property type="match status" value="1"/>
</dbReference>
<evidence type="ECO:0000313" key="7">
    <source>
        <dbReference type="Proteomes" id="UP000030746"/>
    </source>
</evidence>
<dbReference type="Proteomes" id="UP000030746">
    <property type="component" value="Unassembled WGS sequence"/>
</dbReference>
<evidence type="ECO:0000256" key="1">
    <source>
        <dbReference type="ARBA" id="ARBA00022723"/>
    </source>
</evidence>
<dbReference type="InterPro" id="IPR002893">
    <property type="entry name" value="Znf_MYND"/>
</dbReference>
<name>V4BY08_LOTGI</name>
<keyword evidence="7" id="KW-1185">Reference proteome</keyword>
<keyword evidence="1" id="KW-0479">Metal-binding</keyword>
<keyword evidence="2 4" id="KW-0863">Zinc-finger</keyword>
<dbReference type="GeneID" id="20247739"/>
<gene>
    <name evidence="6" type="ORF">LOTGIDRAFT_228668</name>
</gene>
<dbReference type="STRING" id="225164.V4BY08"/>
<accession>V4BY08</accession>
<dbReference type="PROSITE" id="PS01360">
    <property type="entry name" value="ZF_MYND_1"/>
    <property type="match status" value="1"/>
</dbReference>
<dbReference type="HOGENOM" id="CLU_090787_0_0_1"/>
<reference evidence="6 7" key="1">
    <citation type="journal article" date="2013" name="Nature">
        <title>Insights into bilaterian evolution from three spiralian genomes.</title>
        <authorList>
            <person name="Simakov O."/>
            <person name="Marletaz F."/>
            <person name="Cho S.J."/>
            <person name="Edsinger-Gonzales E."/>
            <person name="Havlak P."/>
            <person name="Hellsten U."/>
            <person name="Kuo D.H."/>
            <person name="Larsson T."/>
            <person name="Lv J."/>
            <person name="Arendt D."/>
            <person name="Savage R."/>
            <person name="Osoegawa K."/>
            <person name="de Jong P."/>
            <person name="Grimwood J."/>
            <person name="Chapman J.A."/>
            <person name="Shapiro H."/>
            <person name="Aerts A."/>
            <person name="Otillar R.P."/>
            <person name="Terry A.Y."/>
            <person name="Boore J.L."/>
            <person name="Grigoriev I.V."/>
            <person name="Lindberg D.R."/>
            <person name="Seaver E.C."/>
            <person name="Weisblat D.A."/>
            <person name="Putnam N.H."/>
            <person name="Rokhsar D.S."/>
        </authorList>
    </citation>
    <scope>NUCLEOTIDE SEQUENCE [LARGE SCALE GENOMIC DNA]</scope>
</reference>
<evidence type="ECO:0000256" key="3">
    <source>
        <dbReference type="ARBA" id="ARBA00022833"/>
    </source>
</evidence>
<dbReference type="InterPro" id="IPR044034">
    <property type="entry name" value="NAC-like_UBA"/>
</dbReference>
<dbReference type="Pfam" id="PF19026">
    <property type="entry name" value="UBA_HYPK"/>
    <property type="match status" value="1"/>
</dbReference>
<feature type="domain" description="MYND-type" evidence="5">
    <location>
        <begin position="12"/>
        <end position="50"/>
    </location>
</feature>
<organism evidence="6 7">
    <name type="scientific">Lottia gigantea</name>
    <name type="common">Giant owl limpet</name>
    <dbReference type="NCBI Taxonomy" id="225164"/>
    <lineage>
        <taxon>Eukaryota</taxon>
        <taxon>Metazoa</taxon>
        <taxon>Spiralia</taxon>
        <taxon>Lophotrochozoa</taxon>
        <taxon>Mollusca</taxon>
        <taxon>Gastropoda</taxon>
        <taxon>Patellogastropoda</taxon>
        <taxon>Lottioidea</taxon>
        <taxon>Lottiidae</taxon>
        <taxon>Lottia</taxon>
    </lineage>
</organism>
<dbReference type="InterPro" id="IPR029071">
    <property type="entry name" value="Ubiquitin-like_domsf"/>
</dbReference>
<evidence type="ECO:0000313" key="6">
    <source>
        <dbReference type="EMBL" id="ESO93989.1"/>
    </source>
</evidence>
<sequence length="268" mass="30677">MATKVNMSKFLCDNCQKSLDKMKRCTRCRLVYYCSQECQINDWSKHKENCQSVKNLENKETNSYNESEFGGNADATTSLEATIKSCESDCSGIKYSRINFEKAANDLKSEPTVESFLEKIPSSNDENHKFYYLNNQSFYDVPMFKSDLPYNKVTVKSDKIKRKFDINLIWTGEEIYKFLSSELEIPLEKLKIINKGKVLTKETISDCVAALKPVFQILGEKSENEEGLDKNDIDVMMKQLGIERNSAVKTLRQKGDLIDAIIEAGNKK</sequence>
<keyword evidence="3" id="KW-0862">Zinc</keyword>
<proteinExistence type="predicted"/>
<dbReference type="PROSITE" id="PS50865">
    <property type="entry name" value="ZF_MYND_2"/>
    <property type="match status" value="1"/>
</dbReference>
<evidence type="ECO:0000256" key="4">
    <source>
        <dbReference type="PROSITE-ProRule" id="PRU00134"/>
    </source>
</evidence>
<evidence type="ECO:0000256" key="2">
    <source>
        <dbReference type="ARBA" id="ARBA00022771"/>
    </source>
</evidence>
<dbReference type="KEGG" id="lgi:LOTGIDRAFT_228668"/>
<dbReference type="CTD" id="20247739"/>
<dbReference type="GO" id="GO:0008270">
    <property type="term" value="F:zinc ion binding"/>
    <property type="evidence" value="ECO:0007669"/>
    <property type="project" value="UniProtKB-KW"/>
</dbReference>
<dbReference type="SUPFAM" id="SSF54236">
    <property type="entry name" value="Ubiquitin-like"/>
    <property type="match status" value="1"/>
</dbReference>
<dbReference type="RefSeq" id="XP_009055599.1">
    <property type="nucleotide sequence ID" value="XM_009057351.1"/>
</dbReference>